<dbReference type="PANTHER" id="PTHR47499:SF2">
    <property type="entry name" value="SERINE PROTEASE INHIBITOR KAZAL-TYPE 9"/>
    <property type="match status" value="1"/>
</dbReference>
<dbReference type="GeneTree" id="ENSGT01130000278565"/>
<reference evidence="5" key="2">
    <citation type="submission" date="2025-09" db="UniProtKB">
        <authorList>
            <consortium name="Ensembl"/>
        </authorList>
    </citation>
    <scope>IDENTIFICATION</scope>
</reference>
<dbReference type="InterPro" id="IPR036058">
    <property type="entry name" value="Kazal_dom_sf"/>
</dbReference>
<dbReference type="InterPro" id="IPR050159">
    <property type="entry name" value="Kazal-type_SerProtInhib"/>
</dbReference>
<evidence type="ECO:0000256" key="3">
    <source>
        <dbReference type="ARBA" id="ARBA00023157"/>
    </source>
</evidence>
<evidence type="ECO:0000256" key="1">
    <source>
        <dbReference type="ARBA" id="ARBA00004613"/>
    </source>
</evidence>
<dbReference type="GO" id="GO:0005576">
    <property type="term" value="C:extracellular region"/>
    <property type="evidence" value="ECO:0007669"/>
    <property type="project" value="UniProtKB-SubCell"/>
</dbReference>
<evidence type="ECO:0000313" key="5">
    <source>
        <dbReference type="Ensembl" id="ENSCABP00000009746.1"/>
    </source>
</evidence>
<dbReference type="SMART" id="SM00280">
    <property type="entry name" value="KAZAL"/>
    <property type="match status" value="1"/>
</dbReference>
<evidence type="ECO:0000256" key="2">
    <source>
        <dbReference type="ARBA" id="ARBA00022525"/>
    </source>
</evidence>
<dbReference type="Proteomes" id="UP000694404">
    <property type="component" value="Unplaced"/>
</dbReference>
<keyword evidence="6" id="KW-1185">Reference proteome</keyword>
<reference evidence="5" key="1">
    <citation type="submission" date="2025-08" db="UniProtKB">
        <authorList>
            <consortium name="Ensembl"/>
        </authorList>
    </citation>
    <scope>IDENTIFICATION</scope>
</reference>
<protein>
    <recommendedName>
        <fullName evidence="4">Kazal-like domain-containing protein</fullName>
    </recommendedName>
</protein>
<evidence type="ECO:0000313" key="6">
    <source>
        <dbReference type="Proteomes" id="UP000694404"/>
    </source>
</evidence>
<dbReference type="InterPro" id="IPR002350">
    <property type="entry name" value="Kazal_dom"/>
</dbReference>
<proteinExistence type="predicted"/>
<sequence>FRSSPNTCFFWLNPYLYFPICGTDGKTYGNKCFFCGAVYENLGSLCFAHYGECESHEEAKQKGDL</sequence>
<keyword evidence="2" id="KW-0964">Secreted</keyword>
<accession>A0A8C0GM92</accession>
<keyword evidence="3" id="KW-1015">Disulfide bond</keyword>
<dbReference type="Ensembl" id="ENSCABT00000010687.1">
    <property type="protein sequence ID" value="ENSCABP00000009746.1"/>
    <property type="gene ID" value="ENSCABG00000007330.1"/>
</dbReference>
<dbReference type="Pfam" id="PF00050">
    <property type="entry name" value="Kazal_1"/>
    <property type="match status" value="1"/>
</dbReference>
<dbReference type="OMA" id="CFAHYGE"/>
<evidence type="ECO:0000259" key="4">
    <source>
        <dbReference type="PROSITE" id="PS51465"/>
    </source>
</evidence>
<name>A0A8C0GM92_CHEAB</name>
<dbReference type="PANTHER" id="PTHR47499">
    <property type="entry name" value="SERINE PROTEASE INHIBITOR KAZAL-TYPE 7 SPINK7"/>
    <property type="match status" value="1"/>
</dbReference>
<comment type="subcellular location">
    <subcellularLocation>
        <location evidence="1">Secreted</location>
    </subcellularLocation>
</comment>
<organism evidence="5 6">
    <name type="scientific">Chelonoidis abingdonii</name>
    <name type="common">Abingdon island giant tortoise</name>
    <name type="synonym">Testudo abingdonii</name>
    <dbReference type="NCBI Taxonomy" id="106734"/>
    <lineage>
        <taxon>Eukaryota</taxon>
        <taxon>Metazoa</taxon>
        <taxon>Chordata</taxon>
        <taxon>Craniata</taxon>
        <taxon>Vertebrata</taxon>
        <taxon>Euteleostomi</taxon>
        <taxon>Archelosauria</taxon>
        <taxon>Testudinata</taxon>
        <taxon>Testudines</taxon>
        <taxon>Cryptodira</taxon>
        <taxon>Durocryptodira</taxon>
        <taxon>Testudinoidea</taxon>
        <taxon>Testudinidae</taxon>
        <taxon>Chelonoidis</taxon>
    </lineage>
</organism>
<dbReference type="AlphaFoldDB" id="A0A8C0GM92"/>
<dbReference type="PROSITE" id="PS51465">
    <property type="entry name" value="KAZAL_2"/>
    <property type="match status" value="1"/>
</dbReference>
<feature type="domain" description="Kazal-like" evidence="4">
    <location>
        <begin position="17"/>
        <end position="55"/>
    </location>
</feature>
<dbReference type="Gene3D" id="3.30.60.30">
    <property type="match status" value="1"/>
</dbReference>
<dbReference type="SUPFAM" id="SSF100895">
    <property type="entry name" value="Kazal-type serine protease inhibitors"/>
    <property type="match status" value="1"/>
</dbReference>